<dbReference type="InterPro" id="IPR023393">
    <property type="entry name" value="START-like_dom_sf"/>
</dbReference>
<sequence>MPTATYSTLIHADFDDIWGMLLDKVQQPQKWMPGVERVELSEVGASNPSSNSEKWERCVWFQDGSLVRERITIDEANRAIVVEPLNDQRYTGYVSTVLLRCPVAGHALGAHVLVRTLDFRAKRRLTDEEIAQGEVMASKVKESILALKYEAESHEEGGG</sequence>
<dbReference type="AlphaFoldDB" id="A0AAV9ITC1"/>
<evidence type="ECO:0000313" key="1">
    <source>
        <dbReference type="EMBL" id="KAK4535113.1"/>
    </source>
</evidence>
<name>A0AAV9ITC1_CYACA</name>
<gene>
    <name evidence="1" type="ORF">CDCA_CDCA03G1138</name>
</gene>
<organism evidence="1 2">
    <name type="scientific">Cyanidium caldarium</name>
    <name type="common">Red alga</name>
    <dbReference type="NCBI Taxonomy" id="2771"/>
    <lineage>
        <taxon>Eukaryota</taxon>
        <taxon>Rhodophyta</taxon>
        <taxon>Bangiophyceae</taxon>
        <taxon>Cyanidiales</taxon>
        <taxon>Cyanidiaceae</taxon>
        <taxon>Cyanidium</taxon>
    </lineage>
</organism>
<reference evidence="1 2" key="1">
    <citation type="submission" date="2022-07" db="EMBL/GenBank/DDBJ databases">
        <title>Genome-wide signatures of adaptation to extreme environments.</title>
        <authorList>
            <person name="Cho C.H."/>
            <person name="Yoon H.S."/>
        </authorList>
    </citation>
    <scope>NUCLEOTIDE SEQUENCE [LARGE SCALE GENOMIC DNA]</scope>
    <source>
        <strain evidence="1 2">DBV 063 E5</strain>
    </source>
</reference>
<evidence type="ECO:0000313" key="2">
    <source>
        <dbReference type="Proteomes" id="UP001301350"/>
    </source>
</evidence>
<dbReference type="SUPFAM" id="SSF55961">
    <property type="entry name" value="Bet v1-like"/>
    <property type="match status" value="1"/>
</dbReference>
<dbReference type="Gene3D" id="3.30.530.20">
    <property type="match status" value="1"/>
</dbReference>
<accession>A0AAV9ITC1</accession>
<dbReference type="Proteomes" id="UP001301350">
    <property type="component" value="Unassembled WGS sequence"/>
</dbReference>
<protein>
    <recommendedName>
        <fullName evidence="3">Polyketide cyclase / dehydrase and lipid transport</fullName>
    </recommendedName>
</protein>
<evidence type="ECO:0008006" key="3">
    <source>
        <dbReference type="Google" id="ProtNLM"/>
    </source>
</evidence>
<comment type="caution">
    <text evidence="1">The sequence shown here is derived from an EMBL/GenBank/DDBJ whole genome shotgun (WGS) entry which is preliminary data.</text>
</comment>
<proteinExistence type="predicted"/>
<keyword evidence="2" id="KW-1185">Reference proteome</keyword>
<dbReference type="EMBL" id="JANCYW010000003">
    <property type="protein sequence ID" value="KAK4535113.1"/>
    <property type="molecule type" value="Genomic_DNA"/>
</dbReference>